<feature type="region of interest" description="Disordered" evidence="1">
    <location>
        <begin position="311"/>
        <end position="332"/>
    </location>
</feature>
<evidence type="ECO:0000313" key="3">
    <source>
        <dbReference type="EMBL" id="TKX23875.1"/>
    </source>
</evidence>
<dbReference type="PANTHER" id="PTHR34414:SF1">
    <property type="entry name" value="SUBTILISIN-LIKE SERINE PROTEASE"/>
    <property type="match status" value="1"/>
</dbReference>
<sequence>MASDYCRHRQALVASLGKYPFPVATRNDKKDVVPTIDPNDDIVVVASLKSDLCVQRITNIESWLWVCGRLLPPRALNTQAVLRREIVPSEDVELHMLWTSGKIFIKPLPFYFRSEDFRKYMYNSKEPWSFDGRGLLYSYTALLAHPYDLKLAIDIGLMCPKMEWEEWQDIVTEFMKQHPYPDVFQSISPRYHYGELRLSRLDKIYRWGKGNLLRGYSNLTGNTRWADFFSDNFGKIAAVLFYVTIVLTAMQVGLATDTLGLDQAFQRASYGFTVFAILGPLAGIGMIIVVFLFMFIANWIRTTADYTRRMKAMNLPPPGKRRRSDKTGTSKV</sequence>
<comment type="caution">
    <text evidence="3">The sequence shown here is derived from an EMBL/GenBank/DDBJ whole genome shotgun (WGS) entry which is preliminary data.</text>
</comment>
<evidence type="ECO:0000313" key="4">
    <source>
        <dbReference type="Proteomes" id="UP000308133"/>
    </source>
</evidence>
<protein>
    <submittedName>
        <fullName evidence="3">Uncharacterized protein</fullName>
    </submittedName>
</protein>
<keyword evidence="2" id="KW-0812">Transmembrane</keyword>
<dbReference type="InterPro" id="IPR046536">
    <property type="entry name" value="DUF6601"/>
</dbReference>
<evidence type="ECO:0000256" key="2">
    <source>
        <dbReference type="SAM" id="Phobius"/>
    </source>
</evidence>
<dbReference type="EMBL" id="PTQR01000050">
    <property type="protein sequence ID" value="TKX23875.1"/>
    <property type="molecule type" value="Genomic_DNA"/>
</dbReference>
<dbReference type="Pfam" id="PF20246">
    <property type="entry name" value="DUF6601"/>
    <property type="match status" value="1"/>
</dbReference>
<dbReference type="AlphaFoldDB" id="A0A4U7B2H6"/>
<feature type="transmembrane region" description="Helical" evidence="2">
    <location>
        <begin position="274"/>
        <end position="300"/>
    </location>
</feature>
<reference evidence="3 4" key="1">
    <citation type="submission" date="2018-02" db="EMBL/GenBank/DDBJ databases">
        <title>Draft genome sequences of Elsinoe sp., causing black scab on jojoba.</title>
        <authorList>
            <person name="Stodart B."/>
            <person name="Jeffress S."/>
            <person name="Ash G."/>
            <person name="Arun Chinnappa K."/>
        </authorList>
    </citation>
    <scope>NUCLEOTIDE SEQUENCE [LARGE SCALE GENOMIC DNA]</scope>
    <source>
        <strain evidence="3 4">Hillstone_2</strain>
    </source>
</reference>
<feature type="transmembrane region" description="Helical" evidence="2">
    <location>
        <begin position="233"/>
        <end position="254"/>
    </location>
</feature>
<keyword evidence="2" id="KW-0472">Membrane</keyword>
<accession>A0A4U7B2H6</accession>
<organism evidence="3 4">
    <name type="scientific">Elsinoe australis</name>
    <dbReference type="NCBI Taxonomy" id="40998"/>
    <lineage>
        <taxon>Eukaryota</taxon>
        <taxon>Fungi</taxon>
        <taxon>Dikarya</taxon>
        <taxon>Ascomycota</taxon>
        <taxon>Pezizomycotina</taxon>
        <taxon>Dothideomycetes</taxon>
        <taxon>Dothideomycetidae</taxon>
        <taxon>Myriangiales</taxon>
        <taxon>Elsinoaceae</taxon>
        <taxon>Elsinoe</taxon>
    </lineage>
</organism>
<gene>
    <name evidence="3" type="ORF">C1H76_3813</name>
</gene>
<proteinExistence type="predicted"/>
<evidence type="ECO:0000256" key="1">
    <source>
        <dbReference type="SAM" id="MobiDB-lite"/>
    </source>
</evidence>
<name>A0A4U7B2H6_9PEZI</name>
<dbReference type="Proteomes" id="UP000308133">
    <property type="component" value="Unassembled WGS sequence"/>
</dbReference>
<dbReference type="PANTHER" id="PTHR34414">
    <property type="entry name" value="HET DOMAIN-CONTAINING PROTEIN-RELATED"/>
    <property type="match status" value="1"/>
</dbReference>
<keyword evidence="2" id="KW-1133">Transmembrane helix</keyword>